<name>A0AAE0XQI4_9GAST</name>
<dbReference type="AlphaFoldDB" id="A0AAE0XQI4"/>
<dbReference type="InterPro" id="IPR011701">
    <property type="entry name" value="MFS"/>
</dbReference>
<feature type="transmembrane region" description="Helical" evidence="7">
    <location>
        <begin position="346"/>
        <end position="364"/>
    </location>
</feature>
<feature type="compositionally biased region" description="Polar residues" evidence="6">
    <location>
        <begin position="27"/>
        <end position="39"/>
    </location>
</feature>
<comment type="caution">
    <text evidence="9">The sequence shown here is derived from an EMBL/GenBank/DDBJ whole genome shotgun (WGS) entry which is preliminary data.</text>
</comment>
<evidence type="ECO:0000256" key="1">
    <source>
        <dbReference type="ARBA" id="ARBA00004141"/>
    </source>
</evidence>
<feature type="transmembrane region" description="Helical" evidence="7">
    <location>
        <begin position="376"/>
        <end position="403"/>
    </location>
</feature>
<feature type="transmembrane region" description="Helical" evidence="7">
    <location>
        <begin position="274"/>
        <end position="300"/>
    </location>
</feature>
<dbReference type="InterPro" id="IPR020846">
    <property type="entry name" value="MFS_dom"/>
</dbReference>
<dbReference type="GO" id="GO:0022857">
    <property type="term" value="F:transmembrane transporter activity"/>
    <property type="evidence" value="ECO:0007669"/>
    <property type="project" value="InterPro"/>
</dbReference>
<evidence type="ECO:0000313" key="10">
    <source>
        <dbReference type="Proteomes" id="UP001283361"/>
    </source>
</evidence>
<protein>
    <recommendedName>
        <fullName evidence="8">Major facilitator superfamily (MFS) profile domain-containing protein</fullName>
    </recommendedName>
</protein>
<dbReference type="PROSITE" id="PS50850">
    <property type="entry name" value="MFS"/>
    <property type="match status" value="1"/>
</dbReference>
<keyword evidence="3 7" id="KW-0812">Transmembrane</keyword>
<sequence length="495" mass="52815">MKASNGVEANTESRELLSVAEGDKKTSNGVEANTESTELLSVAEGDKKTSNGVEVNTEHTELLPVAEGDKKASRRRKLIFCILIVTFFAYGCGISIPAPFYPREAASKNVSSTAVGLVFGCFQLVNFLSSLVFGQFLPDIGARVLSIAGIMVAGASSFLFGFLDQADSKSMFVALSFLLRCTEGLGVSALTTASFAIVCTEFEGRVAQVYALLETAVGIGLMVGPTIGGGLFEVGGFGLPFWVIGALIWVSGLVVFVFLPQVEDQVPSHRRRTMLTLLSSPLVIVSLLLVFCSSCSIIFLHPTLSIHLLQFNLTAFEISLFFIICPVVHIIVTPVWGFLSEQKGAQAPLMMVACVVCALGFLMLGPTPLLPGLPKAVWFIVLSLVVYALFFGCTFITSMKCLVIGASELGLPESLSTYGLVAGLFNSVLSLGSFVGPTVGGSVMETIGFEYGTTVVAAIFLVMFLILAVVFTYRRAETTRKEALPNGSSHLQLRP</sequence>
<dbReference type="GO" id="GO:0016020">
    <property type="term" value="C:membrane"/>
    <property type="evidence" value="ECO:0007669"/>
    <property type="project" value="UniProtKB-SubCell"/>
</dbReference>
<proteinExistence type="predicted"/>
<feature type="transmembrane region" description="Helical" evidence="7">
    <location>
        <begin position="320"/>
        <end position="339"/>
    </location>
</feature>
<evidence type="ECO:0000313" key="9">
    <source>
        <dbReference type="EMBL" id="KAK3702319.1"/>
    </source>
</evidence>
<feature type="transmembrane region" description="Helical" evidence="7">
    <location>
        <begin position="78"/>
        <end position="101"/>
    </location>
</feature>
<evidence type="ECO:0000256" key="6">
    <source>
        <dbReference type="SAM" id="MobiDB-lite"/>
    </source>
</evidence>
<dbReference type="SUPFAM" id="SSF103473">
    <property type="entry name" value="MFS general substrate transporter"/>
    <property type="match status" value="1"/>
</dbReference>
<evidence type="ECO:0000256" key="5">
    <source>
        <dbReference type="ARBA" id="ARBA00023136"/>
    </source>
</evidence>
<evidence type="ECO:0000256" key="3">
    <source>
        <dbReference type="ARBA" id="ARBA00022692"/>
    </source>
</evidence>
<feature type="transmembrane region" description="Helical" evidence="7">
    <location>
        <begin position="455"/>
        <end position="473"/>
    </location>
</feature>
<evidence type="ECO:0000259" key="8">
    <source>
        <dbReference type="PROSITE" id="PS50850"/>
    </source>
</evidence>
<feature type="compositionally biased region" description="Basic and acidic residues" evidence="6">
    <location>
        <begin position="11"/>
        <end position="26"/>
    </location>
</feature>
<evidence type="ECO:0000256" key="7">
    <source>
        <dbReference type="SAM" id="Phobius"/>
    </source>
</evidence>
<keyword evidence="10" id="KW-1185">Reference proteome</keyword>
<feature type="transmembrane region" description="Helical" evidence="7">
    <location>
        <begin position="209"/>
        <end position="227"/>
    </location>
</feature>
<dbReference type="InterPro" id="IPR050930">
    <property type="entry name" value="MFS_Vesicular_Transporter"/>
</dbReference>
<reference evidence="9" key="1">
    <citation type="journal article" date="2023" name="G3 (Bethesda)">
        <title>A reference genome for the long-term kleptoplast-retaining sea slug Elysia crispata morphotype clarki.</title>
        <authorList>
            <person name="Eastman K.E."/>
            <person name="Pendleton A.L."/>
            <person name="Shaikh M.A."/>
            <person name="Suttiyut T."/>
            <person name="Ogas R."/>
            <person name="Tomko P."/>
            <person name="Gavelis G."/>
            <person name="Widhalm J.R."/>
            <person name="Wisecaver J.H."/>
        </authorList>
    </citation>
    <scope>NUCLEOTIDE SEQUENCE</scope>
    <source>
        <strain evidence="9">ECLA1</strain>
    </source>
</reference>
<keyword evidence="5 7" id="KW-0472">Membrane</keyword>
<feature type="transmembrane region" description="Helical" evidence="7">
    <location>
        <begin position="239"/>
        <end position="262"/>
    </location>
</feature>
<accession>A0AAE0XQI4</accession>
<gene>
    <name evidence="9" type="ORF">RRG08_008707</name>
</gene>
<evidence type="ECO:0000256" key="2">
    <source>
        <dbReference type="ARBA" id="ARBA00022448"/>
    </source>
</evidence>
<dbReference type="Gene3D" id="1.20.1250.20">
    <property type="entry name" value="MFS general substrate transporter like domains"/>
    <property type="match status" value="2"/>
</dbReference>
<dbReference type="EMBL" id="JAWDGP010007856">
    <property type="protein sequence ID" value="KAK3702319.1"/>
    <property type="molecule type" value="Genomic_DNA"/>
</dbReference>
<keyword evidence="4 7" id="KW-1133">Transmembrane helix</keyword>
<dbReference type="Pfam" id="PF07690">
    <property type="entry name" value="MFS_1"/>
    <property type="match status" value="1"/>
</dbReference>
<feature type="transmembrane region" description="Helical" evidence="7">
    <location>
        <begin position="113"/>
        <end position="133"/>
    </location>
</feature>
<feature type="domain" description="Major facilitator superfamily (MFS) profile" evidence="8">
    <location>
        <begin position="79"/>
        <end position="480"/>
    </location>
</feature>
<feature type="transmembrane region" description="Helical" evidence="7">
    <location>
        <begin position="140"/>
        <end position="160"/>
    </location>
</feature>
<organism evidence="9 10">
    <name type="scientific">Elysia crispata</name>
    <name type="common">lettuce slug</name>
    <dbReference type="NCBI Taxonomy" id="231223"/>
    <lineage>
        <taxon>Eukaryota</taxon>
        <taxon>Metazoa</taxon>
        <taxon>Spiralia</taxon>
        <taxon>Lophotrochozoa</taxon>
        <taxon>Mollusca</taxon>
        <taxon>Gastropoda</taxon>
        <taxon>Heterobranchia</taxon>
        <taxon>Euthyneura</taxon>
        <taxon>Panpulmonata</taxon>
        <taxon>Sacoglossa</taxon>
        <taxon>Placobranchoidea</taxon>
        <taxon>Plakobranchidae</taxon>
        <taxon>Elysia</taxon>
    </lineage>
</organism>
<feature type="region of interest" description="Disordered" evidence="6">
    <location>
        <begin position="1"/>
        <end position="43"/>
    </location>
</feature>
<dbReference type="PANTHER" id="PTHR23506:SF26">
    <property type="entry name" value="MFS-TYPE TRANSPORTER SLC18B1"/>
    <property type="match status" value="1"/>
</dbReference>
<dbReference type="PANTHER" id="PTHR23506">
    <property type="entry name" value="GH10249P"/>
    <property type="match status" value="1"/>
</dbReference>
<dbReference type="InterPro" id="IPR036259">
    <property type="entry name" value="MFS_trans_sf"/>
</dbReference>
<dbReference type="Proteomes" id="UP001283361">
    <property type="component" value="Unassembled WGS sequence"/>
</dbReference>
<comment type="subcellular location">
    <subcellularLocation>
        <location evidence="1">Membrane</location>
        <topology evidence="1">Multi-pass membrane protein</topology>
    </subcellularLocation>
</comment>
<keyword evidence="2" id="KW-0813">Transport</keyword>
<feature type="transmembrane region" description="Helical" evidence="7">
    <location>
        <begin position="415"/>
        <end position="435"/>
    </location>
</feature>
<evidence type="ECO:0000256" key="4">
    <source>
        <dbReference type="ARBA" id="ARBA00022989"/>
    </source>
</evidence>
<feature type="transmembrane region" description="Helical" evidence="7">
    <location>
        <begin position="172"/>
        <end position="197"/>
    </location>
</feature>